<dbReference type="PROSITE" id="PS50005">
    <property type="entry name" value="TPR"/>
    <property type="match status" value="1"/>
</dbReference>
<feature type="transmembrane region" description="Helical" evidence="7">
    <location>
        <begin position="6"/>
        <end position="26"/>
    </location>
</feature>
<dbReference type="PANTHER" id="PTHR22550:SF5">
    <property type="entry name" value="LEUCINE ZIPPER PROTEIN 4"/>
    <property type="match status" value="1"/>
</dbReference>
<dbReference type="Pfam" id="PF13432">
    <property type="entry name" value="TPR_16"/>
    <property type="match status" value="1"/>
</dbReference>
<feature type="compositionally biased region" description="Basic and acidic residues" evidence="6">
    <location>
        <begin position="484"/>
        <end position="536"/>
    </location>
</feature>
<dbReference type="Proteomes" id="UP000316238">
    <property type="component" value="Unassembled WGS sequence"/>
</dbReference>
<feature type="region of interest" description="Disordered" evidence="6">
    <location>
        <begin position="484"/>
        <end position="622"/>
    </location>
</feature>
<keyword evidence="1" id="KW-1003">Cell membrane</keyword>
<evidence type="ECO:0000256" key="2">
    <source>
        <dbReference type="ARBA" id="ARBA00022692"/>
    </source>
</evidence>
<evidence type="ECO:0000256" key="1">
    <source>
        <dbReference type="ARBA" id="ARBA00022475"/>
    </source>
</evidence>
<sequence length="664" mass="73661">MLTFVSPLWLTAGLLACCGAVLFLSLRTVHRRKELTKFAAPHLLPQLTANVSQARRRLKNILFVLGLACLFIALARPQWGSRWIEVRSKGVDILIGFDVSKSMLAPDIKPSRLERAKLAVRDFTARLDGDRIGLLPFAGTSFLMCPLTTDYDAFNASLAALNTDAIPKGGTDIGQTIEDAVKVLAGELNHKILILITDGEDLSQNALRAAAVAKQEKMLIYTVGVGTPQGELVPLPGGGAGNFVKDERGGFVTSRLDEKTLAAVAETTGGIYVPLGSMGQGLDTVYERKLALIPKEEQAQRKKKVLLERFQWPLGAAALLLSLDFLLIGRRRKLRLPFIFTAGRRKKEQVAATAAVLLLLYMFWPVPARADQGSDLFQAGKYEQAAQFYQNALTNDSDNPTLHFNSGASLHQQKKYDAAAAEFTKALQSSDITLQAKSYFNRGISQYRAGEEAEKKADRVQAVQQLKQAEKSFAAAIKLAQEQQKKDKAARNQQKAKEKREQLEKQQKEQSQQSEKDDEKKEPQEQKKQEGQEENKQNSGSEAKQKQQDSKEEKNNDRAEKQDTSAAQKQNDQEKQQQKAASMPDKEQQKKESTTENPQKQTGAVDQNRKQPQPGGKDKEEVKIMGKMTEEEAGNLLDSLKAEQGELNFIPQEAADGNEVDRDW</sequence>
<feature type="compositionally biased region" description="Basic and acidic residues" evidence="6">
    <location>
        <begin position="584"/>
        <end position="594"/>
    </location>
</feature>
<evidence type="ECO:0000256" key="7">
    <source>
        <dbReference type="SAM" id="Phobius"/>
    </source>
</evidence>
<evidence type="ECO:0000256" key="4">
    <source>
        <dbReference type="ARBA" id="ARBA00023136"/>
    </source>
</evidence>
<accession>A0A521G320</accession>
<dbReference type="AlphaFoldDB" id="A0A521G320"/>
<dbReference type="Pfam" id="PF13519">
    <property type="entry name" value="VWA_2"/>
    <property type="match status" value="1"/>
</dbReference>
<feature type="repeat" description="TPR" evidence="5">
    <location>
        <begin position="366"/>
        <end position="399"/>
    </location>
</feature>
<protein>
    <submittedName>
        <fullName evidence="9">Ca-activated chloride channel family protein</fullName>
    </submittedName>
</protein>
<comment type="caution">
    <text evidence="9">The sequence shown here is derived from an EMBL/GenBank/DDBJ whole genome shotgun (WGS) entry which is preliminary data.</text>
</comment>
<evidence type="ECO:0000259" key="8">
    <source>
        <dbReference type="PROSITE" id="PS50234"/>
    </source>
</evidence>
<feature type="domain" description="VWFA" evidence="8">
    <location>
        <begin position="92"/>
        <end position="268"/>
    </location>
</feature>
<dbReference type="InterPro" id="IPR002035">
    <property type="entry name" value="VWF_A"/>
</dbReference>
<keyword evidence="3 7" id="KW-1133">Transmembrane helix</keyword>
<keyword evidence="4 7" id="KW-0472">Membrane</keyword>
<dbReference type="InterPro" id="IPR019734">
    <property type="entry name" value="TPR_rpt"/>
</dbReference>
<dbReference type="SUPFAM" id="SSF53300">
    <property type="entry name" value="vWA-like"/>
    <property type="match status" value="1"/>
</dbReference>
<keyword evidence="2 7" id="KW-0812">Transmembrane</keyword>
<gene>
    <name evidence="9" type="ORF">CDV28_10747</name>
</gene>
<organism evidence="9 10">
    <name type="scientific">Candidatus Electronema aureum</name>
    <dbReference type="NCBI Taxonomy" id="2005002"/>
    <lineage>
        <taxon>Bacteria</taxon>
        <taxon>Pseudomonadati</taxon>
        <taxon>Thermodesulfobacteriota</taxon>
        <taxon>Desulfobulbia</taxon>
        <taxon>Desulfobulbales</taxon>
        <taxon>Desulfobulbaceae</taxon>
        <taxon>Candidatus Electronema</taxon>
    </lineage>
</organism>
<proteinExistence type="predicted"/>
<evidence type="ECO:0000313" key="10">
    <source>
        <dbReference type="Proteomes" id="UP000316238"/>
    </source>
</evidence>
<evidence type="ECO:0000256" key="3">
    <source>
        <dbReference type="ARBA" id="ARBA00022989"/>
    </source>
</evidence>
<dbReference type="SMART" id="SM00028">
    <property type="entry name" value="TPR"/>
    <property type="match status" value="2"/>
</dbReference>
<dbReference type="PANTHER" id="PTHR22550">
    <property type="entry name" value="SPORE GERMINATION PROTEIN"/>
    <property type="match status" value="1"/>
</dbReference>
<feature type="transmembrane region" description="Helical" evidence="7">
    <location>
        <begin position="61"/>
        <end position="79"/>
    </location>
</feature>
<dbReference type="Gene3D" id="3.40.50.410">
    <property type="entry name" value="von Willebrand factor, type A domain"/>
    <property type="match status" value="1"/>
</dbReference>
<dbReference type="SMART" id="SM00327">
    <property type="entry name" value="VWA"/>
    <property type="match status" value="1"/>
</dbReference>
<dbReference type="SUPFAM" id="SSF48452">
    <property type="entry name" value="TPR-like"/>
    <property type="match status" value="1"/>
</dbReference>
<evidence type="ECO:0000256" key="5">
    <source>
        <dbReference type="PROSITE-ProRule" id="PRU00339"/>
    </source>
</evidence>
<dbReference type="InterPro" id="IPR036465">
    <property type="entry name" value="vWFA_dom_sf"/>
</dbReference>
<reference evidence="9" key="1">
    <citation type="submission" date="2017-07" db="EMBL/GenBank/DDBJ databases">
        <title>The cable genome - Insights into the physiology and evolution of filamentous bacteria capable of sulfide oxidation via long distance electron transfer.</title>
        <authorList>
            <person name="Thorup C."/>
            <person name="Bjerg J.T."/>
            <person name="Schreiber L."/>
            <person name="Nielsen L.P."/>
            <person name="Kjeldsen K.U."/>
            <person name="Boesen T."/>
            <person name="Boggild A."/>
            <person name="Meysman F."/>
            <person name="Geelhoed J."/>
            <person name="Schramm A."/>
        </authorList>
    </citation>
    <scope>NUCLEOTIDE SEQUENCE [LARGE SCALE GENOMIC DNA]</scope>
    <source>
        <strain evidence="9">GS</strain>
    </source>
</reference>
<feature type="compositionally biased region" description="Basic and acidic residues" evidence="6">
    <location>
        <begin position="543"/>
        <end position="563"/>
    </location>
</feature>
<feature type="transmembrane region" description="Helical" evidence="7">
    <location>
        <begin position="310"/>
        <end position="329"/>
    </location>
</feature>
<keyword evidence="5" id="KW-0802">TPR repeat</keyword>
<dbReference type="InterPro" id="IPR050768">
    <property type="entry name" value="UPF0353/GerABKA_families"/>
</dbReference>
<dbReference type="EMBL" id="NQJD01000007">
    <property type="protein sequence ID" value="TAA75400.1"/>
    <property type="molecule type" value="Genomic_DNA"/>
</dbReference>
<dbReference type="PROSITE" id="PS50234">
    <property type="entry name" value="VWFA"/>
    <property type="match status" value="1"/>
</dbReference>
<name>A0A521G320_9BACT</name>
<feature type="transmembrane region" description="Helical" evidence="7">
    <location>
        <begin position="350"/>
        <end position="367"/>
    </location>
</feature>
<dbReference type="InterPro" id="IPR011990">
    <property type="entry name" value="TPR-like_helical_dom_sf"/>
</dbReference>
<evidence type="ECO:0000313" key="9">
    <source>
        <dbReference type="EMBL" id="TAA75400.1"/>
    </source>
</evidence>
<dbReference type="Gene3D" id="1.25.40.10">
    <property type="entry name" value="Tetratricopeptide repeat domain"/>
    <property type="match status" value="1"/>
</dbReference>
<feature type="compositionally biased region" description="Polar residues" evidence="6">
    <location>
        <begin position="595"/>
        <end position="605"/>
    </location>
</feature>
<keyword evidence="10" id="KW-1185">Reference proteome</keyword>
<evidence type="ECO:0000256" key="6">
    <source>
        <dbReference type="SAM" id="MobiDB-lite"/>
    </source>
</evidence>